<dbReference type="GO" id="GO:0016763">
    <property type="term" value="F:pentosyltransferase activity"/>
    <property type="evidence" value="ECO:0007669"/>
    <property type="project" value="TreeGrafter"/>
</dbReference>
<sequence length="493" mass="54335">MPNPKQDYQMFASFWFWALAITALRIVVLIASPANLGPDEAQYWFWSRDLDFGYFSKPPMIAWAIAATTAIFGNAEWAVRLSAPIFHFGAGAFIYHTAKIHFDQRTAFWAGLGWLTLPGVILSSFVIATDAPLLFFWAGGLYFLFRIIARSANAEEQPTLFDYSALGAMIGLGLLSKYAMLFFIAALFISTIISAPVRKALLKPGGLIAVLIAASFAATNIYWNAAHDFQTLSHTAANANWSASLFQPAKLAAFLTQQFAVAGIIPFAVLLFAAIRWRPPLATRWKMTTLLVFALTPLAIVAVQAFISRAHANWAAAAYPSAIVFITVWLFRHRAGAFVKASIGLHVLFFVVFCAAITNFSLVDRAGLSSATQEIRGWKEQSRAIAAMADGYDAIVIDDRALMGAMLYYQQTSPVEIVAIDPNNNVDNHYEAFKAFDPDKHKRVLFVTTRDDDIHVGYRFATRTALGPKTVMLGGGLARTYHLFDISGYHGAK</sequence>
<feature type="transmembrane region" description="Helical" evidence="8">
    <location>
        <begin position="201"/>
        <end position="223"/>
    </location>
</feature>
<evidence type="ECO:0000256" key="8">
    <source>
        <dbReference type="SAM" id="Phobius"/>
    </source>
</evidence>
<keyword evidence="7 8" id="KW-0472">Membrane</keyword>
<evidence type="ECO:0000259" key="9">
    <source>
        <dbReference type="Pfam" id="PF13231"/>
    </source>
</evidence>
<comment type="subcellular location">
    <subcellularLocation>
        <location evidence="1">Cell membrane</location>
        <topology evidence="1">Multi-pass membrane protein</topology>
    </subcellularLocation>
</comment>
<evidence type="ECO:0000256" key="5">
    <source>
        <dbReference type="ARBA" id="ARBA00022692"/>
    </source>
</evidence>
<feature type="transmembrane region" description="Helical" evidence="8">
    <location>
        <begin position="12"/>
        <end position="32"/>
    </location>
</feature>
<dbReference type="PANTHER" id="PTHR33908:SF11">
    <property type="entry name" value="MEMBRANE PROTEIN"/>
    <property type="match status" value="1"/>
</dbReference>
<feature type="transmembrane region" description="Helical" evidence="8">
    <location>
        <begin position="313"/>
        <end position="331"/>
    </location>
</feature>
<gene>
    <name evidence="10" type="ORF">MNBD_ALPHA05-487</name>
</gene>
<keyword evidence="3" id="KW-0328">Glycosyltransferase</keyword>
<evidence type="ECO:0000256" key="1">
    <source>
        <dbReference type="ARBA" id="ARBA00004651"/>
    </source>
</evidence>
<evidence type="ECO:0000256" key="2">
    <source>
        <dbReference type="ARBA" id="ARBA00022475"/>
    </source>
</evidence>
<keyword evidence="5 8" id="KW-0812">Transmembrane</keyword>
<keyword evidence="4" id="KW-0808">Transferase</keyword>
<protein>
    <recommendedName>
        <fullName evidence="9">Glycosyltransferase RgtA/B/C/D-like domain-containing protein</fullName>
    </recommendedName>
</protein>
<feature type="transmembrane region" description="Helical" evidence="8">
    <location>
        <begin position="287"/>
        <end position="307"/>
    </location>
</feature>
<evidence type="ECO:0000313" key="10">
    <source>
        <dbReference type="EMBL" id="VAW07962.1"/>
    </source>
</evidence>
<keyword evidence="2" id="KW-1003">Cell membrane</keyword>
<keyword evidence="6 8" id="KW-1133">Transmembrane helix</keyword>
<reference evidence="10" key="1">
    <citation type="submission" date="2018-06" db="EMBL/GenBank/DDBJ databases">
        <authorList>
            <person name="Zhirakovskaya E."/>
        </authorList>
    </citation>
    <scope>NUCLEOTIDE SEQUENCE</scope>
</reference>
<evidence type="ECO:0000256" key="4">
    <source>
        <dbReference type="ARBA" id="ARBA00022679"/>
    </source>
</evidence>
<feature type="transmembrane region" description="Helical" evidence="8">
    <location>
        <begin position="164"/>
        <end position="189"/>
    </location>
</feature>
<accession>A0A3B0T0I0</accession>
<feature type="domain" description="Glycosyltransferase RgtA/B/C/D-like" evidence="9">
    <location>
        <begin position="56"/>
        <end position="223"/>
    </location>
</feature>
<feature type="transmembrane region" description="Helical" evidence="8">
    <location>
        <begin position="343"/>
        <end position="363"/>
    </location>
</feature>
<dbReference type="PANTHER" id="PTHR33908">
    <property type="entry name" value="MANNOSYLTRANSFERASE YKCB-RELATED"/>
    <property type="match status" value="1"/>
</dbReference>
<evidence type="ECO:0000256" key="6">
    <source>
        <dbReference type="ARBA" id="ARBA00022989"/>
    </source>
</evidence>
<feature type="transmembrane region" description="Helical" evidence="8">
    <location>
        <begin position="134"/>
        <end position="152"/>
    </location>
</feature>
<dbReference type="GO" id="GO:0008610">
    <property type="term" value="P:lipid biosynthetic process"/>
    <property type="evidence" value="ECO:0007669"/>
    <property type="project" value="UniProtKB-ARBA"/>
</dbReference>
<evidence type="ECO:0000256" key="3">
    <source>
        <dbReference type="ARBA" id="ARBA00022676"/>
    </source>
</evidence>
<feature type="transmembrane region" description="Helical" evidence="8">
    <location>
        <begin position="52"/>
        <end position="72"/>
    </location>
</feature>
<dbReference type="InterPro" id="IPR038731">
    <property type="entry name" value="RgtA/B/C-like"/>
</dbReference>
<name>A0A3B0T0I0_9ZZZZ</name>
<dbReference type="Pfam" id="PF13231">
    <property type="entry name" value="PMT_2"/>
    <property type="match status" value="1"/>
</dbReference>
<dbReference type="EMBL" id="UOEH01000624">
    <property type="protein sequence ID" value="VAW07962.1"/>
    <property type="molecule type" value="Genomic_DNA"/>
</dbReference>
<evidence type="ECO:0000256" key="7">
    <source>
        <dbReference type="ARBA" id="ARBA00023136"/>
    </source>
</evidence>
<organism evidence="10">
    <name type="scientific">hydrothermal vent metagenome</name>
    <dbReference type="NCBI Taxonomy" id="652676"/>
    <lineage>
        <taxon>unclassified sequences</taxon>
        <taxon>metagenomes</taxon>
        <taxon>ecological metagenomes</taxon>
    </lineage>
</organism>
<dbReference type="GO" id="GO:0005886">
    <property type="term" value="C:plasma membrane"/>
    <property type="evidence" value="ECO:0007669"/>
    <property type="project" value="UniProtKB-SubCell"/>
</dbReference>
<feature type="transmembrane region" description="Helical" evidence="8">
    <location>
        <begin position="77"/>
        <end position="95"/>
    </location>
</feature>
<dbReference type="AlphaFoldDB" id="A0A3B0T0I0"/>
<feature type="transmembrane region" description="Helical" evidence="8">
    <location>
        <begin position="107"/>
        <end position="127"/>
    </location>
</feature>
<proteinExistence type="predicted"/>
<feature type="transmembrane region" description="Helical" evidence="8">
    <location>
        <begin position="251"/>
        <end position="275"/>
    </location>
</feature>
<dbReference type="InterPro" id="IPR050297">
    <property type="entry name" value="LipidA_mod_glycosyltrf_83"/>
</dbReference>